<accession>A0A948RXH7</accession>
<feature type="chain" id="PRO_5036692836" description="YjbH domain-containing protein" evidence="1">
    <location>
        <begin position="21"/>
        <end position="440"/>
    </location>
</feature>
<protein>
    <recommendedName>
        <fullName evidence="4">YjbH domain-containing protein</fullName>
    </recommendedName>
</protein>
<dbReference type="EMBL" id="JAHJDP010000023">
    <property type="protein sequence ID" value="MBU2690049.1"/>
    <property type="molecule type" value="Genomic_DNA"/>
</dbReference>
<gene>
    <name evidence="2" type="ORF">KJ970_03915</name>
</gene>
<comment type="caution">
    <text evidence="2">The sequence shown here is derived from an EMBL/GenBank/DDBJ whole genome shotgun (WGS) entry which is preliminary data.</text>
</comment>
<evidence type="ECO:0000313" key="3">
    <source>
        <dbReference type="Proteomes" id="UP000777784"/>
    </source>
</evidence>
<sequence>MRIVWIAGLILLCATSYTYAATSIWPVPADGDLNHLAYADGPAPGELFLRYQYDQEKSSAPTFVTNRFSALYGVTHWLAVGASFPFHEQLLGELHKQGPGDTSIQARLHTWLSEDSEIRGSLRFALSLPTGFDEEKPPLAEFTSRTHDLLAEGSLQWKSSLVSVMLSPGLWMPGGDKSMALTGGAGVDWYDGLPFGFALRGEYFSQYNLTDKDFQSEVFGGIRHSLFWGFGLEFGVNRELLSGIEAPTTMSFRFSKGRQTLVRGFVPYRPADRFMTVILESPAQEGTGKDPNGFLDMVKDRLLAQLSQTPEFRVRSAADAAALGSGEPVVTVSTNLVGISEGNDRGLSIPHILSSPRATINVTMRLIVKDGIYGSTLHETLLHSKIRRGMGMELLPIGSDEDRMVPPPEVRRALMEEAARRIAIDVETELLGVLAVVEGT</sequence>
<keyword evidence="1" id="KW-0732">Signal</keyword>
<dbReference type="Proteomes" id="UP000777784">
    <property type="component" value="Unassembled WGS sequence"/>
</dbReference>
<feature type="signal peptide" evidence="1">
    <location>
        <begin position="1"/>
        <end position="20"/>
    </location>
</feature>
<evidence type="ECO:0008006" key="4">
    <source>
        <dbReference type="Google" id="ProtNLM"/>
    </source>
</evidence>
<evidence type="ECO:0000256" key="1">
    <source>
        <dbReference type="SAM" id="SignalP"/>
    </source>
</evidence>
<evidence type="ECO:0000313" key="2">
    <source>
        <dbReference type="EMBL" id="MBU2690049.1"/>
    </source>
</evidence>
<name>A0A948RXH7_UNCEI</name>
<reference evidence="2" key="1">
    <citation type="submission" date="2021-05" db="EMBL/GenBank/DDBJ databases">
        <title>Energy efficiency and biological interactions define the core microbiome of deep oligotrophic groundwater.</title>
        <authorList>
            <person name="Mehrshad M."/>
            <person name="Lopez-Fernandez M."/>
            <person name="Bell E."/>
            <person name="Bernier-Latmani R."/>
            <person name="Bertilsson S."/>
            <person name="Dopson M."/>
        </authorList>
    </citation>
    <scope>NUCLEOTIDE SEQUENCE</scope>
    <source>
        <strain evidence="2">Modern_marine.mb.64</strain>
    </source>
</reference>
<proteinExistence type="predicted"/>
<organism evidence="2 3">
    <name type="scientific">Eiseniibacteriota bacterium</name>
    <dbReference type="NCBI Taxonomy" id="2212470"/>
    <lineage>
        <taxon>Bacteria</taxon>
        <taxon>Candidatus Eiseniibacteriota</taxon>
    </lineage>
</organism>
<dbReference type="AlphaFoldDB" id="A0A948RXH7"/>